<dbReference type="GO" id="GO:0016042">
    <property type="term" value="P:lipid catabolic process"/>
    <property type="evidence" value="ECO:0007669"/>
    <property type="project" value="TreeGrafter"/>
</dbReference>
<organism evidence="7">
    <name type="scientific">Crangon crangon</name>
    <name type="common">Brown shrimp</name>
    <dbReference type="NCBI Taxonomy" id="491138"/>
    <lineage>
        <taxon>Eukaryota</taxon>
        <taxon>Metazoa</taxon>
        <taxon>Ecdysozoa</taxon>
        <taxon>Arthropoda</taxon>
        <taxon>Crustacea</taxon>
        <taxon>Multicrustacea</taxon>
        <taxon>Malacostraca</taxon>
        <taxon>Eumalacostraca</taxon>
        <taxon>Eucarida</taxon>
        <taxon>Decapoda</taxon>
        <taxon>Pleocyemata</taxon>
        <taxon>Caridea</taxon>
        <taxon>Crangonoidea</taxon>
        <taxon>Crangonidae</taxon>
        <taxon>Crangon</taxon>
    </lineage>
</organism>
<dbReference type="Pfam" id="PF00151">
    <property type="entry name" value="Lipase"/>
    <property type="match status" value="1"/>
</dbReference>
<evidence type="ECO:0000313" key="7">
    <source>
        <dbReference type="EMBL" id="AWU67113.1"/>
    </source>
</evidence>
<feature type="domain" description="Lipase" evidence="6">
    <location>
        <begin position="51"/>
        <end position="351"/>
    </location>
</feature>
<dbReference type="InterPro" id="IPR029058">
    <property type="entry name" value="AB_hydrolase_fold"/>
</dbReference>
<accession>A0A2Z4BYA0</accession>
<dbReference type="PANTHER" id="PTHR11610">
    <property type="entry name" value="LIPASE"/>
    <property type="match status" value="1"/>
</dbReference>
<sequence length="357" mass="39624">MALLTCIIALLCLWEFQVSSSCLHNGKASLAVTIESSIPEVSNDLSSEPSPHQGDLKDVRFLLWTRSNSGDDDYYQLLPDNMTNLVESNFNPFLQTHFMYHGFNDYGLNSWIRHAKTALLSLYDCNVISVDWQTLVPSPWYNFGVENAYRVGNYTANYIDWLNAQTSHDPSQIHIVGHSLGAQAAGLTGHYVTTGQIDRVTGLDPAGPFFYDKDPDQRLDKTSGSFVDVIHTNSGSIPEGCIAMIKDIGHVDFYPDGGHHQPGCDDGHTVVDDWLDLFEGCSHHRAVLVWVESILALSPEMSFTGWPCNDWDTFANGSCPDCGDGCLEMGFHVERGLTGVYYLRTNAESPFARGNQQ</sequence>
<name>A0A2Z4BYA0_CRACN</name>
<evidence type="ECO:0000259" key="6">
    <source>
        <dbReference type="Pfam" id="PF00151"/>
    </source>
</evidence>
<dbReference type="GO" id="GO:0004806">
    <property type="term" value="F:triacylglycerol lipase activity"/>
    <property type="evidence" value="ECO:0007669"/>
    <property type="project" value="UniProtKB-EC"/>
</dbReference>
<dbReference type="InterPro" id="IPR013818">
    <property type="entry name" value="Lipase"/>
</dbReference>
<evidence type="ECO:0000256" key="1">
    <source>
        <dbReference type="ARBA" id="ARBA00004613"/>
    </source>
</evidence>
<comment type="similarity">
    <text evidence="2 4">Belongs to the AB hydrolase superfamily. Lipase family.</text>
</comment>
<dbReference type="CDD" id="cd00707">
    <property type="entry name" value="Pancreat_lipase_like"/>
    <property type="match status" value="1"/>
</dbReference>
<dbReference type="PANTHER" id="PTHR11610:SF190">
    <property type="entry name" value="VITELLOGENIN-3-LIKE PROTEIN"/>
    <property type="match status" value="1"/>
</dbReference>
<keyword evidence="7" id="KW-0378">Hydrolase</keyword>
<keyword evidence="5" id="KW-0732">Signal</keyword>
<dbReference type="Gene3D" id="3.40.50.1820">
    <property type="entry name" value="alpha/beta hydrolase"/>
    <property type="match status" value="1"/>
</dbReference>
<evidence type="ECO:0000256" key="2">
    <source>
        <dbReference type="ARBA" id="ARBA00010701"/>
    </source>
</evidence>
<keyword evidence="3" id="KW-0964">Secreted</keyword>
<dbReference type="AlphaFoldDB" id="A0A2Z4BYA0"/>
<reference evidence="7" key="1">
    <citation type="submission" date="2018-03" db="EMBL/GenBank/DDBJ databases">
        <title>Transcriptome analysis of polymorphic digestive enzymes indicates high plasticity in food utilization by the brown shrimp Crangon crangon (Crustacea, Caridea).</title>
        <authorList>
            <person name="Martinez-Alarcon D."/>
            <person name="Harms L."/>
            <person name="Hagen W."/>
            <person name="Saborowski R."/>
        </authorList>
    </citation>
    <scope>NUCLEOTIDE SEQUENCE</scope>
    <source>
        <tissue evidence="7">Hepatopancreas</tissue>
    </source>
</reference>
<dbReference type="SUPFAM" id="SSF53474">
    <property type="entry name" value="alpha/beta-Hydrolases"/>
    <property type="match status" value="1"/>
</dbReference>
<dbReference type="PRINTS" id="PR00821">
    <property type="entry name" value="TAGLIPASE"/>
</dbReference>
<evidence type="ECO:0000256" key="3">
    <source>
        <dbReference type="ARBA" id="ARBA00022525"/>
    </source>
</evidence>
<evidence type="ECO:0000256" key="5">
    <source>
        <dbReference type="SAM" id="SignalP"/>
    </source>
</evidence>
<dbReference type="InterPro" id="IPR033906">
    <property type="entry name" value="Lipase_N"/>
</dbReference>
<feature type="signal peptide" evidence="5">
    <location>
        <begin position="1"/>
        <end position="21"/>
    </location>
</feature>
<evidence type="ECO:0000256" key="4">
    <source>
        <dbReference type="RuleBase" id="RU004262"/>
    </source>
</evidence>
<feature type="chain" id="PRO_5016276913" evidence="5">
    <location>
        <begin position="22"/>
        <end position="357"/>
    </location>
</feature>
<dbReference type="EC" id="3.1.1.3" evidence="7"/>
<dbReference type="InterPro" id="IPR000734">
    <property type="entry name" value="TAG_lipase"/>
</dbReference>
<proteinExistence type="evidence at transcript level"/>
<dbReference type="GO" id="GO:0005615">
    <property type="term" value="C:extracellular space"/>
    <property type="evidence" value="ECO:0007669"/>
    <property type="project" value="TreeGrafter"/>
</dbReference>
<comment type="subcellular location">
    <subcellularLocation>
        <location evidence="1">Secreted</location>
    </subcellularLocation>
</comment>
<dbReference type="EMBL" id="MH055765">
    <property type="protein sequence ID" value="AWU67113.1"/>
    <property type="molecule type" value="mRNA"/>
</dbReference>
<protein>
    <submittedName>
        <fullName evidence="7">Putative triacylglycerol lipase</fullName>
        <ecNumber evidence="7">3.1.1.3</ecNumber>
    </submittedName>
</protein>